<reference evidence="2 3" key="1">
    <citation type="submission" date="2024-07" db="EMBL/GenBank/DDBJ databases">
        <title>Section-level genome sequencing and comparative genomics of Aspergillus sections Usti and Cavernicolus.</title>
        <authorList>
            <consortium name="Lawrence Berkeley National Laboratory"/>
            <person name="Nybo J.L."/>
            <person name="Vesth T.C."/>
            <person name="Theobald S."/>
            <person name="Frisvad J.C."/>
            <person name="Larsen T.O."/>
            <person name="Kjaerboelling I."/>
            <person name="Rothschild-Mancinelli K."/>
            <person name="Lyhne E.K."/>
            <person name="Kogle M.E."/>
            <person name="Barry K."/>
            <person name="Clum A."/>
            <person name="Na H."/>
            <person name="Ledsgaard L."/>
            <person name="Lin J."/>
            <person name="Lipzen A."/>
            <person name="Kuo A."/>
            <person name="Riley R."/>
            <person name="Mondo S."/>
            <person name="Labutti K."/>
            <person name="Haridas S."/>
            <person name="Pangalinan J."/>
            <person name="Salamov A.A."/>
            <person name="Simmons B.A."/>
            <person name="Magnuson J.K."/>
            <person name="Chen J."/>
            <person name="Drula E."/>
            <person name="Henrissat B."/>
            <person name="Wiebenga A."/>
            <person name="Lubbers R.J."/>
            <person name="Gomes A.C."/>
            <person name="Macurrencykelacurrency M.R."/>
            <person name="Stajich J."/>
            <person name="Grigoriev I.V."/>
            <person name="Mortensen U.H."/>
            <person name="De Vries R.P."/>
            <person name="Baker S.E."/>
            <person name="Andersen M.R."/>
        </authorList>
    </citation>
    <scope>NUCLEOTIDE SEQUENCE [LARGE SCALE GENOMIC DNA]</scope>
    <source>
        <strain evidence="2 3">CBS 449.75</strain>
    </source>
</reference>
<proteinExistence type="predicted"/>
<dbReference type="GeneID" id="98140008"/>
<sequence>MLTPIRTRGRRKRPRPSSDGAPKPIRSGPKGGRPMNPPNANGLLSGSSRSKRSRLLVARPPAPKPREKLSRLESLPVELIEKIFLYSLNVNLPRSSHFLAAAVSSERIYRALTLLAFWNDSIQARLEEESDTEADTNAVPEATKVAGRWISQVLRPLEYTPLSLDQRRSFQVSILHCRWCTIHRIVDHLPDLMRLTVWRQWVAKPINMPSDQQEGLRLFLAQKGDRGTFDGTGEGGKGYVLSIEPLVSVTITGRGTDSRWIFPILGIFEIPDKFLRGMSEGFSELHTHFLELIRVSGGLNSRSLYRNVFVSREAIQQGVHMALVEHNVDALTTLLKIDEYSFRCENWTLPYTLPPEHFRSAVRVARDDARLFQLLIRASAESIPLDDSEITQWAMELDTALGPWLLDFMMELPQRLRAVSADPEGEAMFYLGRANAQCPIMERYLNDVLAVDTLDHWIGETSLDISSIWAIGDGIGTSNGSPV</sequence>
<name>A0ABR4M456_9EURO</name>
<protein>
    <recommendedName>
        <fullName evidence="4">F-box domain-containing protein</fullName>
    </recommendedName>
</protein>
<organism evidence="2 3">
    <name type="scientific">Aspergillus lucknowensis</name>
    <dbReference type="NCBI Taxonomy" id="176173"/>
    <lineage>
        <taxon>Eukaryota</taxon>
        <taxon>Fungi</taxon>
        <taxon>Dikarya</taxon>
        <taxon>Ascomycota</taxon>
        <taxon>Pezizomycotina</taxon>
        <taxon>Eurotiomycetes</taxon>
        <taxon>Eurotiomycetidae</taxon>
        <taxon>Eurotiales</taxon>
        <taxon>Aspergillaceae</taxon>
        <taxon>Aspergillus</taxon>
        <taxon>Aspergillus subgen. Nidulantes</taxon>
    </lineage>
</organism>
<evidence type="ECO:0008006" key="4">
    <source>
        <dbReference type="Google" id="ProtNLM"/>
    </source>
</evidence>
<keyword evidence="3" id="KW-1185">Reference proteome</keyword>
<dbReference type="Proteomes" id="UP001610432">
    <property type="component" value="Unassembled WGS sequence"/>
</dbReference>
<gene>
    <name evidence="2" type="ORF">BJX67DRAFT_160306</name>
</gene>
<comment type="caution">
    <text evidence="2">The sequence shown here is derived from an EMBL/GenBank/DDBJ whole genome shotgun (WGS) entry which is preliminary data.</text>
</comment>
<feature type="region of interest" description="Disordered" evidence="1">
    <location>
        <begin position="1"/>
        <end position="68"/>
    </location>
</feature>
<evidence type="ECO:0000313" key="2">
    <source>
        <dbReference type="EMBL" id="KAL2871381.1"/>
    </source>
</evidence>
<accession>A0ABR4M456</accession>
<evidence type="ECO:0000256" key="1">
    <source>
        <dbReference type="SAM" id="MobiDB-lite"/>
    </source>
</evidence>
<dbReference type="EMBL" id="JBFXLQ010000003">
    <property type="protein sequence ID" value="KAL2871381.1"/>
    <property type="molecule type" value="Genomic_DNA"/>
</dbReference>
<dbReference type="RefSeq" id="XP_070890360.1">
    <property type="nucleotide sequence ID" value="XM_071024936.1"/>
</dbReference>
<evidence type="ECO:0000313" key="3">
    <source>
        <dbReference type="Proteomes" id="UP001610432"/>
    </source>
</evidence>